<name>A0A3E0W1E3_9MICO</name>
<dbReference type="EMBL" id="NBXA01000007">
    <property type="protein sequence ID" value="RFA15333.1"/>
    <property type="molecule type" value="Genomic_DNA"/>
</dbReference>
<accession>A0A3E0W1E3</accession>
<evidence type="ECO:0000313" key="2">
    <source>
        <dbReference type="Proteomes" id="UP000256709"/>
    </source>
</evidence>
<organism evidence="1 2">
    <name type="scientific">Subtercola boreus</name>
    <dbReference type="NCBI Taxonomy" id="120213"/>
    <lineage>
        <taxon>Bacteria</taxon>
        <taxon>Bacillati</taxon>
        <taxon>Actinomycetota</taxon>
        <taxon>Actinomycetes</taxon>
        <taxon>Micrococcales</taxon>
        <taxon>Microbacteriaceae</taxon>
        <taxon>Subtercola</taxon>
    </lineage>
</organism>
<sequence>MGYELLLAQLTATALYLFVDDVLTRAKYLITQEHSHDGAFLMDFRTLGDFLGQKYGPPTSVEEFWNNDLYQDSPNEWGMAVSAGHLSRYEIWNLPETDIYLVLAGDNYQVRLEIEYTAKALVEFETAVKTAAILDDL</sequence>
<reference evidence="1 2" key="1">
    <citation type="submission" date="2017-04" db="EMBL/GenBank/DDBJ databases">
        <title>Comparative genome analysis of Subtercola boreus.</title>
        <authorList>
            <person name="Cho Y.-J."/>
            <person name="Cho A."/>
            <person name="Kim O.-S."/>
            <person name="Lee J.-I."/>
        </authorList>
    </citation>
    <scope>NUCLEOTIDE SEQUENCE [LARGE SCALE GENOMIC DNA]</scope>
    <source>
        <strain evidence="1 2">P27444</strain>
    </source>
</reference>
<proteinExistence type="predicted"/>
<evidence type="ECO:0000313" key="1">
    <source>
        <dbReference type="EMBL" id="RFA15333.1"/>
    </source>
</evidence>
<dbReference type="AlphaFoldDB" id="A0A3E0W1E3"/>
<protein>
    <submittedName>
        <fullName evidence="1">Uncharacterized protein</fullName>
    </submittedName>
</protein>
<gene>
    <name evidence="1" type="ORF">B7R21_04780</name>
</gene>
<comment type="caution">
    <text evidence="1">The sequence shown here is derived from an EMBL/GenBank/DDBJ whole genome shotgun (WGS) entry which is preliminary data.</text>
</comment>
<dbReference type="Proteomes" id="UP000256709">
    <property type="component" value="Unassembled WGS sequence"/>
</dbReference>